<protein>
    <recommendedName>
        <fullName evidence="3">Glycoside hydrolase family 5 domain-containing protein</fullName>
    </recommendedName>
</protein>
<dbReference type="SUPFAM" id="SSF51445">
    <property type="entry name" value="(Trans)glycosidases"/>
    <property type="match status" value="1"/>
</dbReference>
<dbReference type="RefSeq" id="WP_025360982.1">
    <property type="nucleotide sequence ID" value="NZ_CP007155.1"/>
</dbReference>
<evidence type="ECO:0000313" key="1">
    <source>
        <dbReference type="EMBL" id="AHI01161.1"/>
    </source>
</evidence>
<organism evidence="1 2">
    <name type="scientific">Kutzneria albida DSM 43870</name>
    <dbReference type="NCBI Taxonomy" id="1449976"/>
    <lineage>
        <taxon>Bacteria</taxon>
        <taxon>Bacillati</taxon>
        <taxon>Actinomycetota</taxon>
        <taxon>Actinomycetes</taxon>
        <taxon>Pseudonocardiales</taxon>
        <taxon>Pseudonocardiaceae</taxon>
        <taxon>Kutzneria</taxon>
    </lineage>
</organism>
<proteinExistence type="predicted"/>
<dbReference type="AlphaFoldDB" id="W5WK95"/>
<dbReference type="HOGENOM" id="CLU_059722_0_0_11"/>
<dbReference type="InterPro" id="IPR017853">
    <property type="entry name" value="GH"/>
</dbReference>
<dbReference type="STRING" id="1449976.KALB_7803"/>
<sequence length="404" mass="44587">MRFGANYTPSQQWWHAWLDFDPGSISKDLDDLAGLGLDHVRVFPIWPVFQPNRGVVRERAVEQLLELVRLAAAAGLDVSVDGIQGHLSSFDFYPSWTQTWHQRNVFTDPDVLAGQALLLRTLATALRGEPNYLGMTLGNEMNNLVPHNPCTPEQVDAWIDHLLAVCAQADPDHPHCHSAFDDAWYVDGHPFTPQASARKGAMTTVHPWVFSLDCARRYGPLSTEVTHLAEYGTELARAYGEVGRVIWVQELGAPDPHIPVADAPEYAAQTLANVTTCADVWGVTWWCSHDVDRRFVDYPVLEYGLGLLRTDGSRKPLAETVSRAVRELRSTPPQPAVRKTALVFEGGGLDSRRESGPGGAFFEAWMRLAAQGVRVATVLADRSDDSAYLAARGITELVQLGDVT</sequence>
<evidence type="ECO:0000313" key="2">
    <source>
        <dbReference type="Proteomes" id="UP000019225"/>
    </source>
</evidence>
<dbReference type="eggNOG" id="COG3934">
    <property type="taxonomic scope" value="Bacteria"/>
</dbReference>
<name>W5WK95_9PSEU</name>
<dbReference type="OrthoDB" id="110211at2"/>
<keyword evidence="2" id="KW-1185">Reference proteome</keyword>
<dbReference type="Proteomes" id="UP000019225">
    <property type="component" value="Chromosome"/>
</dbReference>
<gene>
    <name evidence="1" type="ORF">KALB_7803</name>
</gene>
<dbReference type="KEGG" id="kal:KALB_7803"/>
<reference evidence="1 2" key="1">
    <citation type="journal article" date="2014" name="BMC Genomics">
        <title>Complete genome sequence of producer of the glycopeptide antibiotic Aculeximycin Kutzneria albida DSM 43870T, a representative of minor genus of Pseudonocardiaceae.</title>
        <authorList>
            <person name="Rebets Y."/>
            <person name="Tokovenko B."/>
            <person name="Lushchyk I."/>
            <person name="Ruckert C."/>
            <person name="Zaburannyi N."/>
            <person name="Bechthold A."/>
            <person name="Kalinowski J."/>
            <person name="Luzhetskyy A."/>
        </authorList>
    </citation>
    <scope>NUCLEOTIDE SEQUENCE [LARGE SCALE GENOMIC DNA]</scope>
    <source>
        <strain evidence="1">DSM 43870</strain>
    </source>
</reference>
<dbReference type="PATRIC" id="fig|1449976.3.peg.7837"/>
<dbReference type="Gene3D" id="3.20.20.80">
    <property type="entry name" value="Glycosidases"/>
    <property type="match status" value="1"/>
</dbReference>
<accession>W5WK95</accession>
<evidence type="ECO:0008006" key="3">
    <source>
        <dbReference type="Google" id="ProtNLM"/>
    </source>
</evidence>
<dbReference type="EMBL" id="CP007155">
    <property type="protein sequence ID" value="AHI01161.1"/>
    <property type="molecule type" value="Genomic_DNA"/>
</dbReference>